<evidence type="ECO:0000256" key="6">
    <source>
        <dbReference type="ARBA" id="ARBA00022729"/>
    </source>
</evidence>
<comment type="caution">
    <text evidence="10">The sequence shown here is derived from an EMBL/GenBank/DDBJ whole genome shotgun (WGS) entry which is preliminary data.</text>
</comment>
<reference evidence="10 11" key="1">
    <citation type="journal article" date="2019" name="Nat. Plants">
        <title>Genome sequencing of Musa balbisiana reveals subgenome evolution and function divergence in polyploid bananas.</title>
        <authorList>
            <person name="Yao X."/>
        </authorList>
    </citation>
    <scope>NUCLEOTIDE SEQUENCE [LARGE SCALE GENOMIC DNA]</scope>
    <source>
        <strain evidence="11">cv. DH-PKW</strain>
        <tissue evidence="10">Leaves</tissue>
    </source>
</reference>
<keyword evidence="4" id="KW-0964">Secreted</keyword>
<evidence type="ECO:0000256" key="2">
    <source>
        <dbReference type="ARBA" id="ARBA00008963"/>
    </source>
</evidence>
<evidence type="ECO:0000313" key="11">
    <source>
        <dbReference type="Proteomes" id="UP000317650"/>
    </source>
</evidence>
<comment type="subcellular location">
    <subcellularLocation>
        <location evidence="1">Secreted</location>
        <location evidence="1">Extracellular space</location>
        <location evidence="1">Apoplast</location>
    </subcellularLocation>
</comment>
<organism evidence="10 11">
    <name type="scientific">Musa balbisiana</name>
    <name type="common">Banana</name>
    <dbReference type="NCBI Taxonomy" id="52838"/>
    <lineage>
        <taxon>Eukaryota</taxon>
        <taxon>Viridiplantae</taxon>
        <taxon>Streptophyta</taxon>
        <taxon>Embryophyta</taxon>
        <taxon>Tracheophyta</taxon>
        <taxon>Spermatophyta</taxon>
        <taxon>Magnoliopsida</taxon>
        <taxon>Liliopsida</taxon>
        <taxon>Zingiberales</taxon>
        <taxon>Musaceae</taxon>
        <taxon>Musa</taxon>
    </lineage>
</organism>
<feature type="region of interest" description="Disordered" evidence="8">
    <location>
        <begin position="47"/>
        <end position="91"/>
    </location>
</feature>
<dbReference type="GO" id="GO:1902025">
    <property type="term" value="P:nitrate import"/>
    <property type="evidence" value="ECO:0007669"/>
    <property type="project" value="TreeGrafter"/>
</dbReference>
<dbReference type="GO" id="GO:0005179">
    <property type="term" value="F:hormone activity"/>
    <property type="evidence" value="ECO:0007669"/>
    <property type="project" value="UniProtKB-KW"/>
</dbReference>
<dbReference type="AlphaFoldDB" id="A0A4S8JPS3"/>
<feature type="compositionally biased region" description="Polar residues" evidence="8">
    <location>
        <begin position="47"/>
        <end position="72"/>
    </location>
</feature>
<dbReference type="GO" id="GO:0048046">
    <property type="term" value="C:apoplast"/>
    <property type="evidence" value="ECO:0007669"/>
    <property type="project" value="UniProtKB-SubCell"/>
</dbReference>
<keyword evidence="5" id="KW-0372">Hormone</keyword>
<name>A0A4S8JPS3_MUSBA</name>
<sequence length="91" mass="9508">MAVSKSMLCVVLILIILGVAFTAEGRPLKEDKTKTKTSMCSRCWTQSDMSSKGTVEGTIASSEENGNGSGQLVGNDDVRPTNPGHSPGVGH</sequence>
<keyword evidence="3" id="KW-0052">Apoplast</keyword>
<evidence type="ECO:0000256" key="3">
    <source>
        <dbReference type="ARBA" id="ARBA00022523"/>
    </source>
</evidence>
<dbReference type="PANTHER" id="PTHR33348">
    <property type="entry name" value="PRECURSOR OF CEP5"/>
    <property type="match status" value="1"/>
</dbReference>
<dbReference type="GO" id="GO:0006995">
    <property type="term" value="P:cellular response to nitrogen starvation"/>
    <property type="evidence" value="ECO:0007669"/>
    <property type="project" value="UniProtKB-ARBA"/>
</dbReference>
<evidence type="ECO:0000256" key="8">
    <source>
        <dbReference type="SAM" id="MobiDB-lite"/>
    </source>
</evidence>
<keyword evidence="6 9" id="KW-0732">Signal</keyword>
<dbReference type="InterPro" id="IPR033250">
    <property type="entry name" value="CEP"/>
</dbReference>
<keyword evidence="11" id="KW-1185">Reference proteome</keyword>
<evidence type="ECO:0000256" key="4">
    <source>
        <dbReference type="ARBA" id="ARBA00022525"/>
    </source>
</evidence>
<dbReference type="PANTHER" id="PTHR33348:SF3">
    <property type="entry name" value="PRECURSOR OF CEP1"/>
    <property type="match status" value="1"/>
</dbReference>
<evidence type="ECO:0000256" key="7">
    <source>
        <dbReference type="ARBA" id="ARBA00023278"/>
    </source>
</evidence>
<comment type="similarity">
    <text evidence="2">Belongs to the C-terminally encoded plant signaling peptide (CEP) family.</text>
</comment>
<dbReference type="EMBL" id="PYDT01000004">
    <property type="protein sequence ID" value="THU64231.1"/>
    <property type="molecule type" value="Genomic_DNA"/>
</dbReference>
<gene>
    <name evidence="10" type="ORF">C4D60_Mb01t24300</name>
</gene>
<evidence type="ECO:0000256" key="1">
    <source>
        <dbReference type="ARBA" id="ARBA00004271"/>
    </source>
</evidence>
<feature type="chain" id="PRO_5020320727" evidence="9">
    <location>
        <begin position="23"/>
        <end position="91"/>
    </location>
</feature>
<dbReference type="GO" id="GO:0048364">
    <property type="term" value="P:root development"/>
    <property type="evidence" value="ECO:0007669"/>
    <property type="project" value="InterPro"/>
</dbReference>
<proteinExistence type="inferred from homology"/>
<feature type="signal peptide" evidence="9">
    <location>
        <begin position="1"/>
        <end position="22"/>
    </location>
</feature>
<dbReference type="GO" id="GO:2000280">
    <property type="term" value="P:regulation of root development"/>
    <property type="evidence" value="ECO:0007669"/>
    <property type="project" value="TreeGrafter"/>
</dbReference>
<keyword evidence="7" id="KW-0379">Hydroxylation</keyword>
<evidence type="ECO:0000256" key="5">
    <source>
        <dbReference type="ARBA" id="ARBA00022702"/>
    </source>
</evidence>
<dbReference type="GO" id="GO:1901371">
    <property type="term" value="P:regulation of leaf morphogenesis"/>
    <property type="evidence" value="ECO:0007669"/>
    <property type="project" value="TreeGrafter"/>
</dbReference>
<dbReference type="Proteomes" id="UP000317650">
    <property type="component" value="Chromosome 1"/>
</dbReference>
<evidence type="ECO:0000313" key="10">
    <source>
        <dbReference type="EMBL" id="THU64231.1"/>
    </source>
</evidence>
<evidence type="ECO:0000256" key="9">
    <source>
        <dbReference type="SAM" id="SignalP"/>
    </source>
</evidence>
<accession>A0A4S8JPS3</accession>
<protein>
    <submittedName>
        <fullName evidence="10">Uncharacterized protein</fullName>
    </submittedName>
</protein>